<proteinExistence type="predicted"/>
<evidence type="ECO:0000313" key="1">
    <source>
        <dbReference type="EMBL" id="MPN43482.1"/>
    </source>
</evidence>
<dbReference type="AlphaFoldDB" id="A0A645HYA4"/>
<reference evidence="1" key="1">
    <citation type="submission" date="2019-08" db="EMBL/GenBank/DDBJ databases">
        <authorList>
            <person name="Kucharzyk K."/>
            <person name="Murdoch R.W."/>
            <person name="Higgins S."/>
            <person name="Loffler F."/>
        </authorList>
    </citation>
    <scope>NUCLEOTIDE SEQUENCE</scope>
</reference>
<dbReference type="EMBL" id="VSSQ01101911">
    <property type="protein sequence ID" value="MPN43482.1"/>
    <property type="molecule type" value="Genomic_DNA"/>
</dbReference>
<accession>A0A645HYA4</accession>
<gene>
    <name evidence="1" type="ORF">SDC9_191042</name>
</gene>
<protein>
    <submittedName>
        <fullName evidence="1">Uncharacterized protein</fullName>
    </submittedName>
</protein>
<comment type="caution">
    <text evidence="1">The sequence shown here is derived from an EMBL/GenBank/DDBJ whole genome shotgun (WGS) entry which is preliminary data.</text>
</comment>
<sequence>MVDMCVRKQQIINFCRLKREFALAVFRLRVGALAQTAVNEDMHISGFNHVARPGNRPCRAEKV</sequence>
<name>A0A645HYA4_9ZZZZ</name>
<organism evidence="1">
    <name type="scientific">bioreactor metagenome</name>
    <dbReference type="NCBI Taxonomy" id="1076179"/>
    <lineage>
        <taxon>unclassified sequences</taxon>
        <taxon>metagenomes</taxon>
        <taxon>ecological metagenomes</taxon>
    </lineage>
</organism>